<dbReference type="InterPro" id="IPR050091">
    <property type="entry name" value="PKS_NRPS_Biosynth_Enz"/>
</dbReference>
<accession>A0A2I2GSR9</accession>
<dbReference type="Pfam" id="PF22621">
    <property type="entry name" value="CurL-like_PKS_C"/>
    <property type="match status" value="1"/>
</dbReference>
<dbReference type="PROSITE" id="PS50075">
    <property type="entry name" value="CARRIER"/>
    <property type="match status" value="2"/>
</dbReference>
<dbReference type="OrthoDB" id="329835at2759"/>
<dbReference type="InterPro" id="IPR020806">
    <property type="entry name" value="PKS_PP-bd"/>
</dbReference>
<feature type="active site" description="Proton acceptor; for dehydratase activity" evidence="4">
    <location>
        <position position="1313"/>
    </location>
</feature>
<dbReference type="FunFam" id="3.10.129.110:FF:000001">
    <property type="entry name" value="Sterigmatocystin biosynthesis polyketide synthase"/>
    <property type="match status" value="1"/>
</dbReference>
<dbReference type="GO" id="GO:0006633">
    <property type="term" value="P:fatty acid biosynthetic process"/>
    <property type="evidence" value="ECO:0007669"/>
    <property type="project" value="InterPro"/>
</dbReference>
<dbReference type="GO" id="GO:0004312">
    <property type="term" value="F:fatty acid synthase activity"/>
    <property type="evidence" value="ECO:0007669"/>
    <property type="project" value="TreeGrafter"/>
</dbReference>
<feature type="region of interest" description="N-terminal hotdog fold" evidence="4">
    <location>
        <begin position="1280"/>
        <end position="1411"/>
    </location>
</feature>
<dbReference type="Gene3D" id="3.40.50.1820">
    <property type="entry name" value="alpha/beta hydrolase"/>
    <property type="match status" value="1"/>
</dbReference>
<evidence type="ECO:0000259" key="6">
    <source>
        <dbReference type="PROSITE" id="PS50075"/>
    </source>
</evidence>
<dbReference type="InterPro" id="IPR016035">
    <property type="entry name" value="Acyl_Trfase/lysoPLipase"/>
</dbReference>
<feature type="compositionally biased region" description="Polar residues" evidence="5">
    <location>
        <begin position="1705"/>
        <end position="1723"/>
    </location>
</feature>
<keyword evidence="2" id="KW-0597">Phosphoprotein</keyword>
<dbReference type="Pfam" id="PF00698">
    <property type="entry name" value="Acyl_transf_1"/>
    <property type="match status" value="1"/>
</dbReference>
<dbReference type="EMBL" id="MSFO01000001">
    <property type="protein sequence ID" value="PLB55929.1"/>
    <property type="molecule type" value="Genomic_DNA"/>
</dbReference>
<feature type="active site" description="Proton donor; for dehydratase activity" evidence="4">
    <location>
        <position position="1499"/>
    </location>
</feature>
<feature type="domain" description="PKS/mFAS DH" evidence="8">
    <location>
        <begin position="1280"/>
        <end position="1586"/>
    </location>
</feature>
<dbReference type="Pfam" id="PF02801">
    <property type="entry name" value="Ketoacyl-synt_C"/>
    <property type="match status" value="1"/>
</dbReference>
<feature type="domain" description="Carrier" evidence="6">
    <location>
        <begin position="1619"/>
        <end position="1698"/>
    </location>
</feature>
<dbReference type="SMART" id="SM00825">
    <property type="entry name" value="PKS_KS"/>
    <property type="match status" value="1"/>
</dbReference>
<dbReference type="SMART" id="SM00823">
    <property type="entry name" value="PKS_PP"/>
    <property type="match status" value="2"/>
</dbReference>
<dbReference type="InterPro" id="IPR001031">
    <property type="entry name" value="Thioesterase"/>
</dbReference>
<evidence type="ECO:0000313" key="10">
    <source>
        <dbReference type="Proteomes" id="UP000234275"/>
    </source>
</evidence>
<protein>
    <submittedName>
        <fullName evidence="9">Ketoacyl-synt-domain-containing protein</fullName>
    </submittedName>
</protein>
<dbReference type="InterPro" id="IPR001227">
    <property type="entry name" value="Ac_transferase_dom_sf"/>
</dbReference>
<dbReference type="Gene3D" id="3.10.129.110">
    <property type="entry name" value="Polyketide synthase dehydratase"/>
    <property type="match status" value="1"/>
</dbReference>
<dbReference type="InterPro" id="IPR032088">
    <property type="entry name" value="SAT"/>
</dbReference>
<dbReference type="NCBIfam" id="TIGR04532">
    <property type="entry name" value="PT_fungal_PKS"/>
    <property type="match status" value="1"/>
</dbReference>
<dbReference type="CDD" id="cd00833">
    <property type="entry name" value="PKS"/>
    <property type="match status" value="1"/>
</dbReference>
<dbReference type="InterPro" id="IPR016036">
    <property type="entry name" value="Malonyl_transacylase_ACP-bd"/>
</dbReference>
<dbReference type="SMART" id="SM00827">
    <property type="entry name" value="PKS_AT"/>
    <property type="match status" value="1"/>
</dbReference>
<dbReference type="SUPFAM" id="SSF52151">
    <property type="entry name" value="FabD/lysophospholipase-like"/>
    <property type="match status" value="1"/>
</dbReference>
<dbReference type="GeneID" id="36559034"/>
<dbReference type="Pfam" id="PF16073">
    <property type="entry name" value="SAT"/>
    <property type="match status" value="1"/>
</dbReference>
<dbReference type="Pfam" id="PF00109">
    <property type="entry name" value="ketoacyl-synt"/>
    <property type="match status" value="1"/>
</dbReference>
<gene>
    <name evidence="9" type="ORF">P170DRAFT_453150</name>
</gene>
<name>A0A2I2GSR9_9EURO</name>
<dbReference type="InterPro" id="IPR029058">
    <property type="entry name" value="AB_hydrolase_fold"/>
</dbReference>
<dbReference type="PROSITE" id="PS00012">
    <property type="entry name" value="PHOSPHOPANTETHEINE"/>
    <property type="match status" value="2"/>
</dbReference>
<evidence type="ECO:0000256" key="1">
    <source>
        <dbReference type="ARBA" id="ARBA00022450"/>
    </source>
</evidence>
<dbReference type="Pfam" id="PF00975">
    <property type="entry name" value="Thioesterase"/>
    <property type="match status" value="1"/>
</dbReference>
<keyword evidence="10" id="KW-1185">Reference proteome</keyword>
<dbReference type="Pfam" id="PF14765">
    <property type="entry name" value="PS-DH"/>
    <property type="match status" value="1"/>
</dbReference>
<dbReference type="SUPFAM" id="SSF47336">
    <property type="entry name" value="ACP-like"/>
    <property type="match status" value="2"/>
</dbReference>
<evidence type="ECO:0000256" key="5">
    <source>
        <dbReference type="SAM" id="MobiDB-lite"/>
    </source>
</evidence>
<feature type="region of interest" description="Disordered" evidence="5">
    <location>
        <begin position="1702"/>
        <end position="1723"/>
    </location>
</feature>
<dbReference type="GO" id="GO:0044550">
    <property type="term" value="P:secondary metabolite biosynthetic process"/>
    <property type="evidence" value="ECO:0007669"/>
    <property type="project" value="UniProtKB-ARBA"/>
</dbReference>
<feature type="domain" description="Carrier" evidence="6">
    <location>
        <begin position="1722"/>
        <end position="1800"/>
    </location>
</feature>
<evidence type="ECO:0000256" key="4">
    <source>
        <dbReference type="PROSITE-ProRule" id="PRU01363"/>
    </source>
</evidence>
<dbReference type="InterPro" id="IPR020841">
    <property type="entry name" value="PKS_Beta-ketoAc_synthase_dom"/>
</dbReference>
<proteinExistence type="predicted"/>
<evidence type="ECO:0000259" key="8">
    <source>
        <dbReference type="PROSITE" id="PS52019"/>
    </source>
</evidence>
<keyword evidence="3" id="KW-0808">Transferase</keyword>
<dbReference type="Gene3D" id="3.30.70.3290">
    <property type="match status" value="1"/>
</dbReference>
<dbReference type="InterPro" id="IPR042104">
    <property type="entry name" value="PKS_dehydratase_sf"/>
</dbReference>
<dbReference type="InterPro" id="IPR009081">
    <property type="entry name" value="PP-bd_ACP"/>
</dbReference>
<dbReference type="InterPro" id="IPR049551">
    <property type="entry name" value="PKS_DH_C"/>
</dbReference>
<dbReference type="Gene3D" id="3.40.47.10">
    <property type="match status" value="1"/>
</dbReference>
<sequence length="2074" mass="225530">MVNAVDVLHFGDQTVDIRSSLQELVHLSKSSQTLATFLQSSADTLRAALFAPPSASLSESSWRSLRDLGDAFAESPDENAPLAPAALCICQLGYLLLHLQDKPRLLCGNDRKILLGVCTGMLSASAAACISSVSELLKLGPELIHIALRLGMRVSSRSQNVEHTPGSWSLACAGISLDPLRDTIAQFHQIHSIPPTKRVYVSALVHQSAFTVSGPPRILQEFSRFTETQLPEARRTRLSIHGAYHASHIHGADVESILGESPILDTAVVSRRSVFSTSSGRAMEDVSTLGECLRNALRDILRQPLDWRATLQGLVDCDLEHPVLTTIGPSYMAKSLKETLQWDKIADGKDTPPVQDGSISGSFAIVGMSGRFPGSDDLDSFWGVLEDGLDLHREIPANRFPVETHCDPTGKIPNTTTTPYGCFYDHPDLFDARLFNMSPREAAATDPNHRLLLLTTYEALQMAGYSPDRTPSTRRHRIGTFVGQTSDDWREANASQKIDAFWTTGGVRAFGPGRLNYHFGWEGPSYSIDAACSSSMAAIQIGLTALRSRECDMAVAGGANMISSSDPFAGLSRGSFLSPTGSCKTWDSEADGYCRGEGVGIVVIKRLEDAIADRDRIQAVIRSISTNHSAEAISITHPHAGTQQRLFKTVLDDAGVHPDQLNYVEMHGTGTQAGDGIETSAVANSLASRRADSHPLYIGSIKPNIGHGEAASGIASVIKSALMFQKNSIPPHIGIKGTINPRIPLKALHALNIKIPMERMPFTADPAGDGKRRILVNNFNAAGGNTSVLLEEGPLDQLVRHSPDPRGCHVVTVSAKTLDSLQGNTQRLLSYLQARPATDLGDLAYSTTARQMHCGYRKAHVVDHVDQLISSLQKDVATKTDPSLMAANKSPVAVFLFPGQGSLYSGLAYRLFLTSQVFARSIREIDEICQLLNLPSVLEPICDPVFDYTTCSSVQGQLVIVACGIALASLWASWGVSPQLVTGHSLGAYAAWYTAGVLSLHDTIYLVGQRALLIEKTCQRGSHAMLTTSLPAAALQQYLSAFPSCEIACLNGPKTTVVSGTADDITRLGIELKANGVQTSLIEVPFAFHSSQLDSCLDGLQTLGDNVEFHKPRVPILSTLLSDVVSDAGIINAEYITRQTRQPVDFVSAIEKYAATAGFNARSTFWIEMGARPLCIPMVKTILGSPAVNSLPSMSPREANWSTLSTSLAKAYCGGFNINWTAMHKEYEHSLRLLPLPSYAFDLKSHWLQYEGDWLITKSTQQGLVKPSPHAAKKALSSTLQKVDSENFSTSEATVSFVSNLADPELNAAISGHLVNGHRLCPSSVYADMAFTAAAYIWRRTSTLEAPAMDVSNMEVRNPLLYTGGDDHLVKVKASKVSGASFVTVQISSVRGKEEEAAHAHCEVHYGNGDAWMAQWAKHLYLIQGRIDSLERSLQQGTMRQIKRSDAYKAFATFVDYSPKFQGMDDVLLDPNCLEASAAVQFQTTPSDGTFTVSPYWIDSLAHLSGFILNTSETIPEDVVYISHGWGSMRFARPLSERGSYRTYVRMQETGEPGVMAGDVYVIEQQRIIAVVSDVKFRSIKQRFLNVLLPSTTLGASAPPTAAKITKNRPLGTISIPTAKTGPSFTEVVSIISEETGVAIAELTDQTDLADIGLDSLMSIMIVDRLRQELQVELPSSAFLCPQLGDLRQVFDERYQMPAGAYFTPPSSVETSTPAVSTPSSEDGGSFAEILRNIIASELGLAVYEVQPDIVFSELGIDSLLSLTIINAVYEQTGRRLPSSFFFGDYSNYAEVQRAFGGLCPSEPPTVAVTPVTPSPRCQSTLLQGSITSRSPALFLLPDGSGSAGSYAGLPVLGDSDRPVWGIHSPFLRCPEQFQHSLEEVAKMYVDEILRLDPNGPYILGGWSIGGVYAFEATRLLRQLGKTMDGLLLIDAPCPGTIPPLPTETVDLLDRLGITTSSKSQKDRSATREHFLASIEALKTYIPQPMIDENAPRCLALWAGSGVWESVSEEERVAMKARWGNDESDAQRWIMEARTWRGANGWDQLMRYVRVETVGGNHFSIMRRPQWVAFLRRT</sequence>
<feature type="region of interest" description="C-terminal hotdog fold" evidence="4">
    <location>
        <begin position="1439"/>
        <end position="1586"/>
    </location>
</feature>
<dbReference type="SUPFAM" id="SSF53901">
    <property type="entry name" value="Thiolase-like"/>
    <property type="match status" value="1"/>
</dbReference>
<evidence type="ECO:0000259" key="7">
    <source>
        <dbReference type="PROSITE" id="PS52004"/>
    </source>
</evidence>
<comment type="caution">
    <text evidence="9">The sequence shown here is derived from an EMBL/GenBank/DDBJ whole genome shotgun (WGS) entry which is preliminary data.</text>
</comment>
<evidence type="ECO:0000313" key="9">
    <source>
        <dbReference type="EMBL" id="PLB55929.1"/>
    </source>
</evidence>
<keyword evidence="1" id="KW-0596">Phosphopantetheine</keyword>
<dbReference type="RefSeq" id="XP_024711231.1">
    <property type="nucleotide sequence ID" value="XM_024851335.1"/>
</dbReference>
<dbReference type="InterPro" id="IPR014043">
    <property type="entry name" value="Acyl_transferase_dom"/>
</dbReference>
<dbReference type="InterPro" id="IPR014030">
    <property type="entry name" value="Ketoacyl_synth_N"/>
</dbReference>
<dbReference type="InterPro" id="IPR016039">
    <property type="entry name" value="Thiolase-like"/>
</dbReference>
<dbReference type="Gene3D" id="1.10.1200.10">
    <property type="entry name" value="ACP-like"/>
    <property type="match status" value="2"/>
</dbReference>
<dbReference type="InterPro" id="IPR006162">
    <property type="entry name" value="Ppantetheine_attach_site"/>
</dbReference>
<dbReference type="Gene3D" id="3.40.366.10">
    <property type="entry name" value="Malonyl-Coenzyme A Acyl Carrier Protein, domain 2"/>
    <property type="match status" value="2"/>
</dbReference>
<dbReference type="InterPro" id="IPR030918">
    <property type="entry name" value="PT_fungal_PKS"/>
</dbReference>
<dbReference type="PROSITE" id="PS52019">
    <property type="entry name" value="PKS_MFAS_DH"/>
    <property type="match status" value="1"/>
</dbReference>
<dbReference type="Pfam" id="PF00550">
    <property type="entry name" value="PP-binding"/>
    <property type="match status" value="2"/>
</dbReference>
<dbReference type="Proteomes" id="UP000234275">
    <property type="component" value="Unassembled WGS sequence"/>
</dbReference>
<dbReference type="STRING" id="1392250.A0A2I2GSR9"/>
<dbReference type="GO" id="GO:0031177">
    <property type="term" value="F:phosphopantetheine binding"/>
    <property type="evidence" value="ECO:0007669"/>
    <property type="project" value="InterPro"/>
</dbReference>
<evidence type="ECO:0000256" key="3">
    <source>
        <dbReference type="ARBA" id="ARBA00022679"/>
    </source>
</evidence>
<dbReference type="GO" id="GO:0004315">
    <property type="term" value="F:3-oxoacyl-[acyl-carrier-protein] synthase activity"/>
    <property type="evidence" value="ECO:0007669"/>
    <property type="project" value="InterPro"/>
</dbReference>
<dbReference type="InterPro" id="IPR018201">
    <property type="entry name" value="Ketoacyl_synth_AS"/>
</dbReference>
<dbReference type="SUPFAM" id="SSF53474">
    <property type="entry name" value="alpha/beta-Hydrolases"/>
    <property type="match status" value="1"/>
</dbReference>
<reference evidence="9 10" key="1">
    <citation type="submission" date="2016-12" db="EMBL/GenBank/DDBJ databases">
        <title>The genomes of Aspergillus section Nigri reveals drivers in fungal speciation.</title>
        <authorList>
            <consortium name="DOE Joint Genome Institute"/>
            <person name="Vesth T.C."/>
            <person name="Nybo J."/>
            <person name="Theobald S."/>
            <person name="Brandl J."/>
            <person name="Frisvad J.C."/>
            <person name="Nielsen K.F."/>
            <person name="Lyhne E.K."/>
            <person name="Kogle M.E."/>
            <person name="Kuo A."/>
            <person name="Riley R."/>
            <person name="Clum A."/>
            <person name="Nolan M."/>
            <person name="Lipzen A."/>
            <person name="Salamov A."/>
            <person name="Henrissat B."/>
            <person name="Wiebenga A."/>
            <person name="De Vries R.P."/>
            <person name="Grigoriev I.V."/>
            <person name="Mortensen U.H."/>
            <person name="Andersen M.R."/>
            <person name="Baker S.E."/>
        </authorList>
    </citation>
    <scope>NUCLEOTIDE SEQUENCE [LARGE SCALE GENOMIC DNA]</scope>
    <source>
        <strain evidence="9 10">IBT 23096</strain>
    </source>
</reference>
<dbReference type="InterPro" id="IPR014031">
    <property type="entry name" value="Ketoacyl_synth_C"/>
</dbReference>
<organism evidence="9 10">
    <name type="scientific">Aspergillus steynii IBT 23096</name>
    <dbReference type="NCBI Taxonomy" id="1392250"/>
    <lineage>
        <taxon>Eukaryota</taxon>
        <taxon>Fungi</taxon>
        <taxon>Dikarya</taxon>
        <taxon>Ascomycota</taxon>
        <taxon>Pezizomycotina</taxon>
        <taxon>Eurotiomycetes</taxon>
        <taxon>Eurotiomycetidae</taxon>
        <taxon>Eurotiales</taxon>
        <taxon>Aspergillaceae</taxon>
        <taxon>Aspergillus</taxon>
        <taxon>Aspergillus subgen. Circumdati</taxon>
    </lineage>
</organism>
<dbReference type="SUPFAM" id="SSF55048">
    <property type="entry name" value="Probable ACP-binding domain of malonyl-CoA ACP transacylase"/>
    <property type="match status" value="1"/>
</dbReference>
<dbReference type="PROSITE" id="PS00606">
    <property type="entry name" value="KS3_1"/>
    <property type="match status" value="1"/>
</dbReference>
<dbReference type="PANTHER" id="PTHR43775:SF37">
    <property type="entry name" value="SI:DKEY-61P9.11"/>
    <property type="match status" value="1"/>
</dbReference>
<dbReference type="InterPro" id="IPR049900">
    <property type="entry name" value="PKS_mFAS_DH"/>
</dbReference>
<evidence type="ECO:0000256" key="2">
    <source>
        <dbReference type="ARBA" id="ARBA00022553"/>
    </source>
</evidence>
<dbReference type="VEuPathDB" id="FungiDB:P170DRAFT_453150"/>
<dbReference type="InterPro" id="IPR036736">
    <property type="entry name" value="ACP-like_sf"/>
</dbReference>
<dbReference type="PANTHER" id="PTHR43775">
    <property type="entry name" value="FATTY ACID SYNTHASE"/>
    <property type="match status" value="1"/>
</dbReference>
<dbReference type="PROSITE" id="PS52004">
    <property type="entry name" value="KS3_2"/>
    <property type="match status" value="1"/>
</dbReference>
<feature type="domain" description="Ketosynthase family 3 (KS3)" evidence="7">
    <location>
        <begin position="360"/>
        <end position="792"/>
    </location>
</feature>